<dbReference type="Pfam" id="PF13279">
    <property type="entry name" value="4HBT_2"/>
    <property type="match status" value="1"/>
</dbReference>
<sequence length="182" mass="21087">MHLLIRTLFHLFLSGRRGRLSMWDVSSWHTRAWPTDIDVALHINNGMYFSLMDLGRFDLMKRSGIWARMQELKWNPVVSAETIAFRKSVKLWQRFTIESRIIGLDAKAIYFEQRMVADGEIHARAYIATRLLSADGPVSIERIIEEFGAPPADLVLPDWIHAWRENNGLPGARRPAPHLWGR</sequence>
<dbReference type="RefSeq" id="WP_110502111.1">
    <property type="nucleotide sequence ID" value="NZ_QJVD01000020.1"/>
</dbReference>
<evidence type="ECO:0000313" key="1">
    <source>
        <dbReference type="EMBL" id="PYI65834.1"/>
    </source>
</evidence>
<evidence type="ECO:0000313" key="2">
    <source>
        <dbReference type="Proteomes" id="UP000247832"/>
    </source>
</evidence>
<dbReference type="OrthoDB" id="3727779at2"/>
<keyword evidence="2" id="KW-1185">Reference proteome</keyword>
<dbReference type="PANTHER" id="PTHR12475:SF4">
    <property type="entry name" value="PROTEIN THEM6"/>
    <property type="match status" value="1"/>
</dbReference>
<dbReference type="PANTHER" id="PTHR12475">
    <property type="match status" value="1"/>
</dbReference>
<dbReference type="InterPro" id="IPR051490">
    <property type="entry name" value="THEM6_lcsJ_thioesterase"/>
</dbReference>
<organism evidence="1 2">
    <name type="scientific">Arthrobacter livingstonensis</name>
    <dbReference type="NCBI Taxonomy" id="670078"/>
    <lineage>
        <taxon>Bacteria</taxon>
        <taxon>Bacillati</taxon>
        <taxon>Actinomycetota</taxon>
        <taxon>Actinomycetes</taxon>
        <taxon>Micrococcales</taxon>
        <taxon>Micrococcaceae</taxon>
        <taxon>Arthrobacter</taxon>
    </lineage>
</organism>
<dbReference type="SUPFAM" id="SSF54637">
    <property type="entry name" value="Thioesterase/thiol ester dehydrase-isomerase"/>
    <property type="match status" value="1"/>
</dbReference>
<dbReference type="AlphaFoldDB" id="A0A2V5L6I5"/>
<dbReference type="InterPro" id="IPR029069">
    <property type="entry name" value="HotDog_dom_sf"/>
</dbReference>
<accession>A0A2V5L6I5</accession>
<reference evidence="1 2" key="1">
    <citation type="submission" date="2018-05" db="EMBL/GenBank/DDBJ databases">
        <title>Genetic diversity of glacier-inhabiting Cryobacterium bacteria in China and description of Cryobacterium mengkeensis sp. nov. and Arthrobacter glacialis sp. nov.</title>
        <authorList>
            <person name="Liu Q."/>
            <person name="Xin Y.-H."/>
        </authorList>
    </citation>
    <scope>NUCLEOTIDE SEQUENCE [LARGE SCALE GENOMIC DNA]</scope>
    <source>
        <strain evidence="1 2">LI2</strain>
    </source>
</reference>
<dbReference type="CDD" id="cd00586">
    <property type="entry name" value="4HBT"/>
    <property type="match status" value="1"/>
</dbReference>
<dbReference type="Gene3D" id="3.10.129.10">
    <property type="entry name" value="Hotdog Thioesterase"/>
    <property type="match status" value="1"/>
</dbReference>
<comment type="caution">
    <text evidence="1">The sequence shown here is derived from an EMBL/GenBank/DDBJ whole genome shotgun (WGS) entry which is preliminary data.</text>
</comment>
<dbReference type="EMBL" id="QJVD01000020">
    <property type="protein sequence ID" value="PYI65834.1"/>
    <property type="molecule type" value="Genomic_DNA"/>
</dbReference>
<protein>
    <submittedName>
        <fullName evidence="1">4-hydroxybenzoyl-CoA thioesterase</fullName>
    </submittedName>
</protein>
<name>A0A2V5L6I5_9MICC</name>
<gene>
    <name evidence="1" type="ORF">CVV68_16535</name>
</gene>
<proteinExistence type="predicted"/>
<dbReference type="Proteomes" id="UP000247832">
    <property type="component" value="Unassembled WGS sequence"/>
</dbReference>